<organism evidence="2 3">
    <name type="scientific">Xanthomonas sacchari</name>
    <dbReference type="NCBI Taxonomy" id="56458"/>
    <lineage>
        <taxon>Bacteria</taxon>
        <taxon>Pseudomonadati</taxon>
        <taxon>Pseudomonadota</taxon>
        <taxon>Gammaproteobacteria</taxon>
        <taxon>Lysobacterales</taxon>
        <taxon>Lysobacteraceae</taxon>
        <taxon>Xanthomonas</taxon>
    </lineage>
</organism>
<sequence length="274" mass="28571">MTFEIATWYDTWNATGADNLAQGKVPLGYASRYNLAFGSFVPAASGYTLDLDQQFAMQNLAQIKAQAPTAVIYAGVGDTGLAETAADNRNNANRSTANIVAYLQQHGLAGISIDAEGGGMPFVVELVGQLSASFKAAGLGIAVSVPWPGNGPDGLYGEGAVAAFNQYVDAAELQDYSSLGTPQDAQVWLDAGVSAGILMGGVATENGDVQTSLEDTAAWTNYALQHGLRGMFSWRLDNDHGLDGKNEDVQPTFTGAKTIYDTAQAQSGGTTAAR</sequence>
<evidence type="ECO:0000313" key="3">
    <source>
        <dbReference type="Proteomes" id="UP000247346"/>
    </source>
</evidence>
<comment type="caution">
    <text evidence="2">The sequence shown here is derived from an EMBL/GenBank/DDBJ whole genome shotgun (WGS) entry which is preliminary data.</text>
</comment>
<dbReference type="AlphaFoldDB" id="A0A2P5Z245"/>
<name>A0A2P5Z245_9XANT</name>
<proteinExistence type="predicted"/>
<dbReference type="PROSITE" id="PS51910">
    <property type="entry name" value="GH18_2"/>
    <property type="match status" value="1"/>
</dbReference>
<feature type="domain" description="GH18" evidence="1">
    <location>
        <begin position="3"/>
        <end position="274"/>
    </location>
</feature>
<evidence type="ECO:0000259" key="1">
    <source>
        <dbReference type="PROSITE" id="PS51910"/>
    </source>
</evidence>
<dbReference type="Gene3D" id="3.20.20.80">
    <property type="entry name" value="Glycosidases"/>
    <property type="match status" value="1"/>
</dbReference>
<dbReference type="GO" id="GO:0005975">
    <property type="term" value="P:carbohydrate metabolic process"/>
    <property type="evidence" value="ECO:0007669"/>
    <property type="project" value="InterPro"/>
</dbReference>
<dbReference type="InterPro" id="IPR001223">
    <property type="entry name" value="Glyco_hydro18_cat"/>
</dbReference>
<dbReference type="SUPFAM" id="SSF51445">
    <property type="entry name" value="(Trans)glycosidases"/>
    <property type="match status" value="1"/>
</dbReference>
<accession>A0A2P5Z245</accession>
<dbReference type="OrthoDB" id="9150169at2"/>
<dbReference type="InterPro" id="IPR017853">
    <property type="entry name" value="GH"/>
</dbReference>
<dbReference type="Proteomes" id="UP000247346">
    <property type="component" value="Unassembled WGS sequence"/>
</dbReference>
<evidence type="ECO:0000313" key="2">
    <source>
        <dbReference type="EMBL" id="PPU81635.1"/>
    </source>
</evidence>
<protein>
    <recommendedName>
        <fullName evidence="1">GH18 domain-containing protein</fullName>
    </recommendedName>
</protein>
<reference evidence="2 3" key="1">
    <citation type="submission" date="2016-08" db="EMBL/GenBank/DDBJ databases">
        <authorList>
            <person name="Seilhamer J.J."/>
        </authorList>
    </citation>
    <scope>NUCLEOTIDE SEQUENCE [LARGE SCALE GENOMIC DNA]</scope>
    <source>
        <strain evidence="2 3">CFBP4641</strain>
    </source>
</reference>
<dbReference type="EMBL" id="MDEK01000012">
    <property type="protein sequence ID" value="PPU81635.1"/>
    <property type="molecule type" value="Genomic_DNA"/>
</dbReference>
<gene>
    <name evidence="2" type="ORF">XsacCFBP4641_13755</name>
</gene>